<evidence type="ECO:0000256" key="1">
    <source>
        <dbReference type="ARBA" id="ARBA00007768"/>
    </source>
</evidence>
<evidence type="ECO:0000313" key="4">
    <source>
        <dbReference type="Proteomes" id="UP000230423"/>
    </source>
</evidence>
<keyword evidence="4" id="KW-1185">Reference proteome</keyword>
<dbReference type="PANTHER" id="PTHR12598:SF0">
    <property type="entry name" value="COPPER HOMEOSTASIS PROTEIN CUTC HOMOLOG"/>
    <property type="match status" value="1"/>
</dbReference>
<dbReference type="InterPro" id="IPR005627">
    <property type="entry name" value="CutC-like"/>
</dbReference>
<proteinExistence type="inferred from homology"/>
<dbReference type="OrthoDB" id="7392499at2759"/>
<dbReference type="Pfam" id="PF03932">
    <property type="entry name" value="CutC"/>
    <property type="match status" value="1"/>
</dbReference>
<reference evidence="3 4" key="1">
    <citation type="submission" date="2015-09" db="EMBL/GenBank/DDBJ databases">
        <title>Draft genome of the parasitic nematode Teladorsagia circumcincta isolate WARC Sus (inbred).</title>
        <authorList>
            <person name="Mitreva M."/>
        </authorList>
    </citation>
    <scope>NUCLEOTIDE SEQUENCE [LARGE SCALE GENOMIC DNA]</scope>
    <source>
        <strain evidence="3 4">S</strain>
    </source>
</reference>
<dbReference type="Proteomes" id="UP000230423">
    <property type="component" value="Unassembled WGS sequence"/>
</dbReference>
<gene>
    <name evidence="3" type="ORF">TELCIR_18330</name>
</gene>
<dbReference type="GO" id="GO:0005507">
    <property type="term" value="F:copper ion binding"/>
    <property type="evidence" value="ECO:0007669"/>
    <property type="project" value="TreeGrafter"/>
</dbReference>
<comment type="similarity">
    <text evidence="1">Belongs to the CutC family.</text>
</comment>
<evidence type="ECO:0000313" key="3">
    <source>
        <dbReference type="EMBL" id="PIO60179.1"/>
    </source>
</evidence>
<name>A0A2G9TQ99_TELCI</name>
<dbReference type="InterPro" id="IPR036822">
    <property type="entry name" value="CutC-like_dom_sf"/>
</dbReference>
<dbReference type="AlphaFoldDB" id="A0A2G9TQ99"/>
<sequence>MLRPRGGDFVYTQDEVNVMLEDLRAMKLIGVTGFVFGALDSTGALDEVVCKRLLQAARPALCTLHRAFDLAKDWRSALDQAITLGFKAVLTSGQAPTAIAGRDRLKKIKKEAGDQIHIMAGSGVNSNTLPTLLSDTGCRWFHGSASVPVETKGPRNRIAMGSLDTNVHRVTSKEEVRNMRDLIDSFFGSKPIITPYY</sequence>
<evidence type="ECO:0000256" key="2">
    <source>
        <dbReference type="ARBA" id="ARBA00019014"/>
    </source>
</evidence>
<dbReference type="EMBL" id="KZ355983">
    <property type="protein sequence ID" value="PIO60179.1"/>
    <property type="molecule type" value="Genomic_DNA"/>
</dbReference>
<accession>A0A2G9TQ99</accession>
<protein>
    <recommendedName>
        <fullName evidence="2">Copper homeostasis protein cutC homolog</fullName>
    </recommendedName>
</protein>
<dbReference type="PANTHER" id="PTHR12598">
    <property type="entry name" value="COPPER HOMEOSTASIS PROTEIN CUTC"/>
    <property type="match status" value="1"/>
</dbReference>
<organism evidence="3 4">
    <name type="scientific">Teladorsagia circumcincta</name>
    <name type="common">Brown stomach worm</name>
    <name type="synonym">Ostertagia circumcincta</name>
    <dbReference type="NCBI Taxonomy" id="45464"/>
    <lineage>
        <taxon>Eukaryota</taxon>
        <taxon>Metazoa</taxon>
        <taxon>Ecdysozoa</taxon>
        <taxon>Nematoda</taxon>
        <taxon>Chromadorea</taxon>
        <taxon>Rhabditida</taxon>
        <taxon>Rhabditina</taxon>
        <taxon>Rhabditomorpha</taxon>
        <taxon>Strongyloidea</taxon>
        <taxon>Trichostrongylidae</taxon>
        <taxon>Teladorsagia</taxon>
    </lineage>
</organism>
<dbReference type="Gene3D" id="3.20.20.380">
    <property type="entry name" value="Copper homeostasis (CutC) domain"/>
    <property type="match status" value="1"/>
</dbReference>
<dbReference type="SUPFAM" id="SSF110395">
    <property type="entry name" value="CutC-like"/>
    <property type="match status" value="1"/>
</dbReference>